<protein>
    <submittedName>
        <fullName evidence="1">Uncharacterized protein</fullName>
    </submittedName>
</protein>
<dbReference type="Proteomes" id="UP000011713">
    <property type="component" value="Unassembled WGS sequence"/>
</dbReference>
<dbReference type="EnsemblProtists" id="HpaT805056">
    <property type="protein sequence ID" value="HpaP805056"/>
    <property type="gene ID" value="HpaG805056"/>
</dbReference>
<reference evidence="1" key="2">
    <citation type="submission" date="2015-06" db="UniProtKB">
        <authorList>
            <consortium name="EnsemblProtists"/>
        </authorList>
    </citation>
    <scope>IDENTIFICATION</scope>
    <source>
        <strain evidence="1">Emoy2</strain>
    </source>
</reference>
<proteinExistence type="predicted"/>
<sequence length="96" mass="10698">MESTVSSWTFQVETCCCIVETLPTEGPTRRSVTLMTGSERCHINTKWLLQATTTSVWMPSSTTCIGTRRSPTSSTTILVSREHCLTIARTWKTALL</sequence>
<name>M4BFI7_HYAAE</name>
<accession>M4BFI7</accession>
<dbReference type="EMBL" id="JH598203">
    <property type="status" value="NOT_ANNOTATED_CDS"/>
    <property type="molecule type" value="Genomic_DNA"/>
</dbReference>
<organism evidence="1 2">
    <name type="scientific">Hyaloperonospora arabidopsidis (strain Emoy2)</name>
    <name type="common">Downy mildew agent</name>
    <name type="synonym">Peronospora arabidopsidis</name>
    <dbReference type="NCBI Taxonomy" id="559515"/>
    <lineage>
        <taxon>Eukaryota</taxon>
        <taxon>Sar</taxon>
        <taxon>Stramenopiles</taxon>
        <taxon>Oomycota</taxon>
        <taxon>Peronosporomycetes</taxon>
        <taxon>Peronosporales</taxon>
        <taxon>Peronosporaceae</taxon>
        <taxon>Hyaloperonospora</taxon>
    </lineage>
</organism>
<dbReference type="AlphaFoldDB" id="M4BFI7"/>
<dbReference type="VEuPathDB" id="FungiDB:HpaG805056"/>
<evidence type="ECO:0000313" key="2">
    <source>
        <dbReference type="Proteomes" id="UP000011713"/>
    </source>
</evidence>
<keyword evidence="2" id="KW-1185">Reference proteome</keyword>
<evidence type="ECO:0000313" key="1">
    <source>
        <dbReference type="EnsemblProtists" id="HpaP805056"/>
    </source>
</evidence>
<dbReference type="InParanoid" id="M4BFI7"/>
<dbReference type="HOGENOM" id="CLU_2364138_0_0_1"/>
<reference evidence="2" key="1">
    <citation type="journal article" date="2010" name="Science">
        <title>Signatures of adaptation to obligate biotrophy in the Hyaloperonospora arabidopsidis genome.</title>
        <authorList>
            <person name="Baxter L."/>
            <person name="Tripathy S."/>
            <person name="Ishaque N."/>
            <person name="Boot N."/>
            <person name="Cabral A."/>
            <person name="Kemen E."/>
            <person name="Thines M."/>
            <person name="Ah-Fong A."/>
            <person name="Anderson R."/>
            <person name="Badejoko W."/>
            <person name="Bittner-Eddy P."/>
            <person name="Boore J.L."/>
            <person name="Chibucos M.C."/>
            <person name="Coates M."/>
            <person name="Dehal P."/>
            <person name="Delehaunty K."/>
            <person name="Dong S."/>
            <person name="Downton P."/>
            <person name="Dumas B."/>
            <person name="Fabro G."/>
            <person name="Fronick C."/>
            <person name="Fuerstenberg S.I."/>
            <person name="Fulton L."/>
            <person name="Gaulin E."/>
            <person name="Govers F."/>
            <person name="Hughes L."/>
            <person name="Humphray S."/>
            <person name="Jiang R.H."/>
            <person name="Judelson H."/>
            <person name="Kamoun S."/>
            <person name="Kyung K."/>
            <person name="Meijer H."/>
            <person name="Minx P."/>
            <person name="Morris P."/>
            <person name="Nelson J."/>
            <person name="Phuntumart V."/>
            <person name="Qutob D."/>
            <person name="Rehmany A."/>
            <person name="Rougon-Cardoso A."/>
            <person name="Ryden P."/>
            <person name="Torto-Alalibo T."/>
            <person name="Studholme D."/>
            <person name="Wang Y."/>
            <person name="Win J."/>
            <person name="Wood J."/>
            <person name="Clifton S.W."/>
            <person name="Rogers J."/>
            <person name="Van den Ackerveken G."/>
            <person name="Jones J.D."/>
            <person name="McDowell J.M."/>
            <person name="Beynon J."/>
            <person name="Tyler B.M."/>
        </authorList>
    </citation>
    <scope>NUCLEOTIDE SEQUENCE [LARGE SCALE GENOMIC DNA]</scope>
    <source>
        <strain evidence="2">Emoy2</strain>
    </source>
</reference>